<keyword evidence="7" id="KW-0378">Hydrolase</keyword>
<evidence type="ECO:0000256" key="8">
    <source>
        <dbReference type="ARBA" id="ARBA00022918"/>
    </source>
</evidence>
<dbReference type="PANTHER" id="PTHR37984:SF5">
    <property type="entry name" value="PROTEIN NYNRIN-LIKE"/>
    <property type="match status" value="1"/>
</dbReference>
<dbReference type="Pfam" id="PF00665">
    <property type="entry name" value="rve"/>
    <property type="match status" value="1"/>
</dbReference>
<dbReference type="FunFam" id="3.10.20.370:FF:000001">
    <property type="entry name" value="Retrovirus-related Pol polyprotein from transposon 17.6-like protein"/>
    <property type="match status" value="1"/>
</dbReference>
<dbReference type="FunFam" id="3.10.10.10:FF:000007">
    <property type="entry name" value="Retrovirus-related Pol polyprotein from transposon 17.6-like Protein"/>
    <property type="match status" value="1"/>
</dbReference>
<dbReference type="Gene3D" id="1.10.340.70">
    <property type="match status" value="1"/>
</dbReference>
<dbReference type="EC" id="2.7.7.49" evidence="1"/>
<keyword evidence="12" id="KW-1185">Reference proteome</keyword>
<dbReference type="InterPro" id="IPR043128">
    <property type="entry name" value="Rev_trsase/Diguanyl_cyclase"/>
</dbReference>
<keyword evidence="6" id="KW-0255">Endonuclease</keyword>
<dbReference type="GO" id="GO:0015074">
    <property type="term" value="P:DNA integration"/>
    <property type="evidence" value="ECO:0007669"/>
    <property type="project" value="InterPro"/>
</dbReference>
<dbReference type="Proteomes" id="UP000046395">
    <property type="component" value="Unassembled WGS sequence"/>
</dbReference>
<dbReference type="STRING" id="70415.A0A5S6R673"/>
<name>A0A5S6R673_TRIMR</name>
<dbReference type="Gene3D" id="3.30.420.10">
    <property type="entry name" value="Ribonuclease H-like superfamily/Ribonuclease H"/>
    <property type="match status" value="1"/>
</dbReference>
<dbReference type="SUPFAM" id="SSF56672">
    <property type="entry name" value="DNA/RNA polymerases"/>
    <property type="match status" value="1"/>
</dbReference>
<sequence>MTQVCEALSPSYAPEVIVGDGSLHPPGFLETGANVKLWLQRFEDYALDAGIAADRWSAAVMSRLSDELYATARDNGFSRQSTFQELSAFLESKLAHSESAIERYLAFQKRKQGRDEPAQHFGDAIRSLGRQAGIETDQVLRDHFITGLSSYKVTERLLHNLPQTFDEAVNHARRVEEAEVALRAMSISRHSSYRESEAHYIISRQEATSSMQQRGNVPTDRNCWNCGRPGHLRAARRRFPMALKSLAVTSLVKAPPIYCTLMEWLGAVTILHRAFIVDGIPLRCVIGADFLLQHGCVVDAKGRSLMVGGYSVPMRYGALDEKTSKVLVSANDAFKGAKGEPGVCSALMATEQCDESFQSLLREYADIFADGENLGRTDVVQHRIDTGDAEPRRQPPRRIPFHQRKIVEQETQRMLRQGIIEPAEGPWASSIVLVRKKDGTFRFCVDYRKLNDVTRKDAHPLPRIDDTLESLGGARWFSTLDLASGFWQVSVHPNDRPKTAFCTPTGLYQFKVMPFGLCNAPSTFQRLMEAILTGLQWATCLVYLDDIIVYSRSKAEHMQSLCEVFSRLRKAGLKLKMEKCHFFKREVKYLGHVVSRDGIRADSAKTEAVNNWPKPTSPKELRQFLGLASYYRRFVPSFATIAAPLHKLLTKSSQWSWTSECEASFSSLKAHLTSAPTLPFPDFSLPFILDTDVSNTGLGAVLAQNIAGQERVIAYASRSMSKAERKYSTTRQEMLALVWAVKQFRPYLYGSRFVVRTDHNSLRWLQNFKEPEGQVARWLELLANFDFSVEHRAGSKHANADSLSRMPNGHCPSQRNCVAVVNHLVKLRSWLQDVDREDMLRAQQSDPDIGAVYEWVEKGVWPGQSPPGASRVLRHLWCQADQFSIRDGLLCRRWISAAAVGNSFSKWLLVVPRCLIPRLLEAAHDSPAGGHFGFRKTFEKVRSSFYWPNQREDVANWCSSCDACARRKPGESRRARAPLQPHCIGNPWERICLDFLGPFTETTDGNRYLLVVTDSFTKWTEAFPVKDMEAKTTATVLVSECFCRYGLPEEILTDQGRNFVSALMESVCTLLDIRKLRTSAYHAQSNGQVERFNRTLLTMLSITAEERPYDWDEQVPLHLLAYRTSVHSSTGMTPFQAMFSREARLPADIMYGPLPEGPRQVDMHTYASDLRQNLETAYARARQYIGLAQRRQKELFDKKMNFKPLRVGELVWLLDPGRMTGKLYRPWTGPFRVLQTIGMVNYKVQSVERPSMVMVVHYDRLKRCHQRHLRETLSTVESERTRPDRPQRHRRPPVGFEDFVEIG</sequence>
<evidence type="ECO:0000259" key="11">
    <source>
        <dbReference type="PROSITE" id="PS50994"/>
    </source>
</evidence>
<evidence type="ECO:0000256" key="1">
    <source>
        <dbReference type="ARBA" id="ARBA00012493"/>
    </source>
</evidence>
<keyword evidence="8" id="KW-0695">RNA-directed DNA polymerase</keyword>
<evidence type="ECO:0000259" key="10">
    <source>
        <dbReference type="PROSITE" id="PS50878"/>
    </source>
</evidence>
<evidence type="ECO:0000313" key="12">
    <source>
        <dbReference type="Proteomes" id="UP000046395"/>
    </source>
</evidence>
<keyword evidence="4" id="KW-0548">Nucleotidyltransferase</keyword>
<dbReference type="InterPro" id="IPR012337">
    <property type="entry name" value="RNaseH-like_sf"/>
</dbReference>
<dbReference type="FunFam" id="3.30.70.270:FF:000020">
    <property type="entry name" value="Transposon Tf2-6 polyprotein-like Protein"/>
    <property type="match status" value="1"/>
</dbReference>
<dbReference type="InterPro" id="IPR041373">
    <property type="entry name" value="RT_RNaseH"/>
</dbReference>
<organism evidence="12 13">
    <name type="scientific">Trichuris muris</name>
    <name type="common">Mouse whipworm</name>
    <dbReference type="NCBI Taxonomy" id="70415"/>
    <lineage>
        <taxon>Eukaryota</taxon>
        <taxon>Metazoa</taxon>
        <taxon>Ecdysozoa</taxon>
        <taxon>Nematoda</taxon>
        <taxon>Enoplea</taxon>
        <taxon>Dorylaimia</taxon>
        <taxon>Trichinellida</taxon>
        <taxon>Trichuridae</taxon>
        <taxon>Trichuris</taxon>
    </lineage>
</organism>
<feature type="compositionally biased region" description="Basic and acidic residues" evidence="9">
    <location>
        <begin position="1277"/>
        <end position="1286"/>
    </location>
</feature>
<dbReference type="InterPro" id="IPR054465">
    <property type="entry name" value="Integrase_p58-like_C"/>
</dbReference>
<dbReference type="GO" id="GO:0004519">
    <property type="term" value="F:endonuclease activity"/>
    <property type="evidence" value="ECO:0007669"/>
    <property type="project" value="UniProtKB-KW"/>
</dbReference>
<dbReference type="Gene3D" id="3.10.20.370">
    <property type="match status" value="1"/>
</dbReference>
<dbReference type="CDD" id="cd01647">
    <property type="entry name" value="RT_LTR"/>
    <property type="match status" value="1"/>
</dbReference>
<dbReference type="FunFam" id="1.10.340.70:FF:000001">
    <property type="entry name" value="Retrovirus-related Pol polyprotein from transposon gypsy-like Protein"/>
    <property type="match status" value="1"/>
</dbReference>
<feature type="domain" description="Integrase catalytic" evidence="11">
    <location>
        <begin position="977"/>
        <end position="1142"/>
    </location>
</feature>
<dbReference type="GO" id="GO:0008233">
    <property type="term" value="F:peptidase activity"/>
    <property type="evidence" value="ECO:0007669"/>
    <property type="project" value="UniProtKB-KW"/>
</dbReference>
<dbReference type="InterPro" id="IPR041588">
    <property type="entry name" value="Integrase_H2C2"/>
</dbReference>
<feature type="region of interest" description="Disordered" evidence="9">
    <location>
        <begin position="1272"/>
        <end position="1294"/>
    </location>
</feature>
<evidence type="ECO:0000256" key="2">
    <source>
        <dbReference type="ARBA" id="ARBA00022670"/>
    </source>
</evidence>
<dbReference type="GO" id="GO:0042575">
    <property type="term" value="C:DNA polymerase complex"/>
    <property type="evidence" value="ECO:0007669"/>
    <property type="project" value="UniProtKB-ARBA"/>
</dbReference>
<dbReference type="GO" id="GO:0003676">
    <property type="term" value="F:nucleic acid binding"/>
    <property type="evidence" value="ECO:0007669"/>
    <property type="project" value="InterPro"/>
</dbReference>
<protein>
    <recommendedName>
        <fullName evidence="1">RNA-directed DNA polymerase</fullName>
        <ecNumber evidence="1">2.7.7.49</ecNumber>
    </recommendedName>
</protein>
<dbReference type="GO" id="GO:0003964">
    <property type="term" value="F:RNA-directed DNA polymerase activity"/>
    <property type="evidence" value="ECO:0007669"/>
    <property type="project" value="UniProtKB-KW"/>
</dbReference>
<dbReference type="Pfam" id="PF22938">
    <property type="entry name" value="Integrase_p58_C"/>
    <property type="match status" value="1"/>
</dbReference>
<proteinExistence type="predicted"/>
<evidence type="ECO:0000256" key="6">
    <source>
        <dbReference type="ARBA" id="ARBA00022759"/>
    </source>
</evidence>
<dbReference type="InterPro" id="IPR050951">
    <property type="entry name" value="Retrovirus_Pol_polyprotein"/>
</dbReference>
<dbReference type="Gene3D" id="3.10.10.10">
    <property type="entry name" value="HIV Type 1 Reverse Transcriptase, subunit A, domain 1"/>
    <property type="match status" value="1"/>
</dbReference>
<accession>A0A5S6R673</accession>
<evidence type="ECO:0000256" key="5">
    <source>
        <dbReference type="ARBA" id="ARBA00022722"/>
    </source>
</evidence>
<dbReference type="Pfam" id="PF17921">
    <property type="entry name" value="Integrase_H2C2"/>
    <property type="match status" value="1"/>
</dbReference>
<evidence type="ECO:0000256" key="4">
    <source>
        <dbReference type="ARBA" id="ARBA00022695"/>
    </source>
</evidence>
<evidence type="ECO:0000256" key="3">
    <source>
        <dbReference type="ARBA" id="ARBA00022679"/>
    </source>
</evidence>
<evidence type="ECO:0000313" key="13">
    <source>
        <dbReference type="WBParaSite" id="TMUE_3000014814.1"/>
    </source>
</evidence>
<dbReference type="PANTHER" id="PTHR37984">
    <property type="entry name" value="PROTEIN CBG26694"/>
    <property type="match status" value="1"/>
</dbReference>
<dbReference type="WBParaSite" id="TMUE_3000014814.1">
    <property type="protein sequence ID" value="TMUE_3000014814.1"/>
    <property type="gene ID" value="WBGene00302335"/>
</dbReference>
<dbReference type="GO" id="GO:0006508">
    <property type="term" value="P:proteolysis"/>
    <property type="evidence" value="ECO:0007669"/>
    <property type="project" value="UniProtKB-KW"/>
</dbReference>
<dbReference type="SUPFAM" id="SSF53098">
    <property type="entry name" value="Ribonuclease H-like"/>
    <property type="match status" value="1"/>
</dbReference>
<dbReference type="InterPro" id="IPR000477">
    <property type="entry name" value="RT_dom"/>
</dbReference>
<dbReference type="InterPro" id="IPR043502">
    <property type="entry name" value="DNA/RNA_pol_sf"/>
</dbReference>
<keyword evidence="5" id="KW-0540">Nuclease</keyword>
<keyword evidence="3" id="KW-0808">Transferase</keyword>
<dbReference type="CDD" id="cd09274">
    <property type="entry name" value="RNase_HI_RT_Ty3"/>
    <property type="match status" value="1"/>
</dbReference>
<reference evidence="13" key="1">
    <citation type="submission" date="2019-12" db="UniProtKB">
        <authorList>
            <consortium name="WormBaseParasite"/>
        </authorList>
    </citation>
    <scope>IDENTIFICATION</scope>
</reference>
<dbReference type="Gene3D" id="3.30.70.270">
    <property type="match status" value="2"/>
</dbReference>
<dbReference type="Pfam" id="PF00078">
    <property type="entry name" value="RVT_1"/>
    <property type="match status" value="1"/>
</dbReference>
<dbReference type="FunFam" id="3.30.420.10:FF:000032">
    <property type="entry name" value="Retrovirus-related Pol polyprotein from transposon 297-like Protein"/>
    <property type="match status" value="1"/>
</dbReference>
<dbReference type="PROSITE" id="PS50878">
    <property type="entry name" value="RT_POL"/>
    <property type="match status" value="1"/>
</dbReference>
<dbReference type="Pfam" id="PF17917">
    <property type="entry name" value="RT_RNaseH"/>
    <property type="match status" value="1"/>
</dbReference>
<dbReference type="InterPro" id="IPR001584">
    <property type="entry name" value="Integrase_cat-core"/>
</dbReference>
<keyword evidence="2" id="KW-0645">Protease</keyword>
<evidence type="ECO:0000256" key="7">
    <source>
        <dbReference type="ARBA" id="ARBA00022801"/>
    </source>
</evidence>
<dbReference type="InterPro" id="IPR036397">
    <property type="entry name" value="RNaseH_sf"/>
</dbReference>
<evidence type="ECO:0000256" key="9">
    <source>
        <dbReference type="SAM" id="MobiDB-lite"/>
    </source>
</evidence>
<dbReference type="PROSITE" id="PS50994">
    <property type="entry name" value="INTEGRASE"/>
    <property type="match status" value="1"/>
</dbReference>
<feature type="domain" description="Reverse transcriptase" evidence="10">
    <location>
        <begin position="415"/>
        <end position="594"/>
    </location>
</feature>